<protein>
    <submittedName>
        <fullName evidence="1">Uncharacterized protein</fullName>
    </submittedName>
</protein>
<dbReference type="Proteomes" id="UP000218334">
    <property type="component" value="Unassembled WGS sequence"/>
</dbReference>
<proteinExistence type="predicted"/>
<dbReference type="EMBL" id="KZ293424">
    <property type="protein sequence ID" value="PBK71136.1"/>
    <property type="molecule type" value="Genomic_DNA"/>
</dbReference>
<keyword evidence="2" id="KW-1185">Reference proteome</keyword>
<reference evidence="2" key="1">
    <citation type="journal article" date="2017" name="Nat. Ecol. Evol.">
        <title>Genome expansion and lineage-specific genetic innovations in the forest pathogenic fungi Armillaria.</title>
        <authorList>
            <person name="Sipos G."/>
            <person name="Prasanna A.N."/>
            <person name="Walter M.C."/>
            <person name="O'Connor E."/>
            <person name="Balint B."/>
            <person name="Krizsan K."/>
            <person name="Kiss B."/>
            <person name="Hess J."/>
            <person name="Varga T."/>
            <person name="Slot J."/>
            <person name="Riley R."/>
            <person name="Boka B."/>
            <person name="Rigling D."/>
            <person name="Barry K."/>
            <person name="Lee J."/>
            <person name="Mihaltcheva S."/>
            <person name="LaButti K."/>
            <person name="Lipzen A."/>
            <person name="Waldron R."/>
            <person name="Moloney N.M."/>
            <person name="Sperisen C."/>
            <person name="Kredics L."/>
            <person name="Vagvoelgyi C."/>
            <person name="Patrignani A."/>
            <person name="Fitzpatrick D."/>
            <person name="Nagy I."/>
            <person name="Doyle S."/>
            <person name="Anderson J.B."/>
            <person name="Grigoriev I.V."/>
            <person name="Gueldener U."/>
            <person name="Muensterkoetter M."/>
            <person name="Nagy L.G."/>
        </authorList>
    </citation>
    <scope>NUCLEOTIDE SEQUENCE [LARGE SCALE GENOMIC DNA]</scope>
    <source>
        <strain evidence="2">28-4</strain>
    </source>
</reference>
<evidence type="ECO:0000313" key="1">
    <source>
        <dbReference type="EMBL" id="PBK71136.1"/>
    </source>
</evidence>
<dbReference type="AlphaFoldDB" id="A0A2H3C781"/>
<accession>A0A2H3C781</accession>
<gene>
    <name evidence="1" type="ORF">ARMSODRAFT_973609</name>
</gene>
<sequence>MHVMLDLDSESEIQLRTSWTSQYQHQHLPVWQRKLVPSFFYWAVGQKATGSSLLYEVQDDKMASLTETMILRCHRSLVVFSRRRPVLPAFKFNLNCVCVFIVFSVLFIVANNDPADYGKDGMGKVGWGSRAVKSFFDVVYQSPIPAPPWIWKRHDKGPGSHSWKSKYDQAVGVHKELLNKEVKERYGQFKRQTQQHYSSEQQFSWTVYGILRMAPVFIDEVEHLLK</sequence>
<organism evidence="1 2">
    <name type="scientific">Armillaria solidipes</name>
    <dbReference type="NCBI Taxonomy" id="1076256"/>
    <lineage>
        <taxon>Eukaryota</taxon>
        <taxon>Fungi</taxon>
        <taxon>Dikarya</taxon>
        <taxon>Basidiomycota</taxon>
        <taxon>Agaricomycotina</taxon>
        <taxon>Agaricomycetes</taxon>
        <taxon>Agaricomycetidae</taxon>
        <taxon>Agaricales</taxon>
        <taxon>Marasmiineae</taxon>
        <taxon>Physalacriaceae</taxon>
        <taxon>Armillaria</taxon>
    </lineage>
</organism>
<name>A0A2H3C781_9AGAR</name>
<evidence type="ECO:0000313" key="2">
    <source>
        <dbReference type="Proteomes" id="UP000218334"/>
    </source>
</evidence>